<evidence type="ECO:0000256" key="8">
    <source>
        <dbReference type="PROSITE-ProRule" id="PRU00042"/>
    </source>
</evidence>
<evidence type="ECO:0000256" key="4">
    <source>
        <dbReference type="ARBA" id="ARBA00022771"/>
    </source>
</evidence>
<keyword evidence="10" id="KW-0472">Membrane</keyword>
<feature type="compositionally biased region" description="Basic residues" evidence="9">
    <location>
        <begin position="487"/>
        <end position="497"/>
    </location>
</feature>
<dbReference type="PROSITE" id="PS50157">
    <property type="entry name" value="ZINC_FINGER_C2H2_2"/>
    <property type="match status" value="1"/>
</dbReference>
<feature type="region of interest" description="Disordered" evidence="9">
    <location>
        <begin position="389"/>
        <end position="438"/>
    </location>
</feature>
<feature type="domain" description="C2H2-type" evidence="11">
    <location>
        <begin position="440"/>
        <end position="468"/>
    </location>
</feature>
<evidence type="ECO:0000256" key="2">
    <source>
        <dbReference type="ARBA" id="ARBA00022723"/>
    </source>
</evidence>
<feature type="transmembrane region" description="Helical" evidence="10">
    <location>
        <begin position="75"/>
        <end position="95"/>
    </location>
</feature>
<evidence type="ECO:0000256" key="5">
    <source>
        <dbReference type="ARBA" id="ARBA00022833"/>
    </source>
</evidence>
<dbReference type="GO" id="GO:0005634">
    <property type="term" value="C:nucleus"/>
    <property type="evidence" value="ECO:0007669"/>
    <property type="project" value="UniProtKB-SubCell"/>
</dbReference>
<keyword evidence="10" id="KW-0812">Transmembrane</keyword>
<dbReference type="AlphaFoldDB" id="A0AAD7TEV5"/>
<keyword evidence="3" id="KW-0677">Repeat</keyword>
<keyword evidence="13" id="KW-1185">Reference proteome</keyword>
<evidence type="ECO:0000256" key="7">
    <source>
        <dbReference type="ARBA" id="ARBA00023242"/>
    </source>
</evidence>
<evidence type="ECO:0000256" key="1">
    <source>
        <dbReference type="ARBA" id="ARBA00004123"/>
    </source>
</evidence>
<dbReference type="PROSITE" id="PS00028">
    <property type="entry name" value="ZINC_FINGER_C2H2_1"/>
    <property type="match status" value="1"/>
</dbReference>
<evidence type="ECO:0000256" key="10">
    <source>
        <dbReference type="SAM" id="Phobius"/>
    </source>
</evidence>
<dbReference type="InterPro" id="IPR050589">
    <property type="entry name" value="Ikaros_C2H2-ZF"/>
</dbReference>
<feature type="region of interest" description="Disordered" evidence="9">
    <location>
        <begin position="465"/>
        <end position="497"/>
    </location>
</feature>
<name>A0AAD7TEV5_9APHY</name>
<organism evidence="12 13">
    <name type="scientific">Trametes cubensis</name>
    <dbReference type="NCBI Taxonomy" id="1111947"/>
    <lineage>
        <taxon>Eukaryota</taxon>
        <taxon>Fungi</taxon>
        <taxon>Dikarya</taxon>
        <taxon>Basidiomycota</taxon>
        <taxon>Agaricomycotina</taxon>
        <taxon>Agaricomycetes</taxon>
        <taxon>Polyporales</taxon>
        <taxon>Polyporaceae</taxon>
        <taxon>Trametes</taxon>
    </lineage>
</organism>
<reference evidence="12" key="1">
    <citation type="submission" date="2022-11" db="EMBL/GenBank/DDBJ databases">
        <title>Genome Sequence of Cubamyces cubensis.</title>
        <authorList>
            <person name="Buettner E."/>
        </authorList>
    </citation>
    <scope>NUCLEOTIDE SEQUENCE</scope>
    <source>
        <strain evidence="12">MPL-01</strain>
    </source>
</reference>
<evidence type="ECO:0000259" key="11">
    <source>
        <dbReference type="PROSITE" id="PS50157"/>
    </source>
</evidence>
<feature type="transmembrane region" description="Helical" evidence="10">
    <location>
        <begin position="116"/>
        <end position="133"/>
    </location>
</feature>
<feature type="region of interest" description="Disordered" evidence="9">
    <location>
        <begin position="218"/>
        <end position="239"/>
    </location>
</feature>
<keyword evidence="2" id="KW-0479">Metal-binding</keyword>
<keyword evidence="7" id="KW-0539">Nucleus</keyword>
<accession>A0AAD7TEV5</accession>
<dbReference type="PANTHER" id="PTHR24404">
    <property type="entry name" value="ZINC FINGER PROTEIN"/>
    <property type="match status" value="1"/>
</dbReference>
<comment type="caution">
    <text evidence="12">The sequence shown here is derived from an EMBL/GenBank/DDBJ whole genome shotgun (WGS) entry which is preliminary data.</text>
</comment>
<dbReference type="PANTHER" id="PTHR24404:SF84">
    <property type="entry name" value="C2H2-TYPE DOMAIN-CONTAINING PROTEIN-RELATED"/>
    <property type="match status" value="1"/>
</dbReference>
<dbReference type="SMART" id="SM00355">
    <property type="entry name" value="ZnF_C2H2"/>
    <property type="match status" value="2"/>
</dbReference>
<gene>
    <name evidence="12" type="ORF">ONZ51_g13185</name>
</gene>
<keyword evidence="6" id="KW-0238">DNA-binding</keyword>
<comment type="subcellular location">
    <subcellularLocation>
        <location evidence="1">Nucleus</location>
    </subcellularLocation>
</comment>
<feature type="transmembrane region" description="Helical" evidence="10">
    <location>
        <begin position="41"/>
        <end position="63"/>
    </location>
</feature>
<evidence type="ECO:0000313" key="13">
    <source>
        <dbReference type="Proteomes" id="UP001215151"/>
    </source>
</evidence>
<proteinExistence type="predicted"/>
<dbReference type="SUPFAM" id="SSF57667">
    <property type="entry name" value="beta-beta-alpha zinc fingers"/>
    <property type="match status" value="1"/>
</dbReference>
<keyword evidence="4 8" id="KW-0863">Zinc-finger</keyword>
<dbReference type="GO" id="GO:0003700">
    <property type="term" value="F:DNA-binding transcription factor activity"/>
    <property type="evidence" value="ECO:0007669"/>
    <property type="project" value="TreeGrafter"/>
</dbReference>
<sequence length="497" mass="54208">MFMLTTSHMALALYECLIGEIPARALQAAVTIAQFQASSKLLLVVLIAGFVVGILSAAEAVSYSELSKVLPVPTVILAVVNTTLCASLIAGRLAYLDHLINGHLAFRSGHHRAYRGLILLLVESGAVLTFANINSLVLEQLNHPGLHVMPDISAPLANIVPTSIIVLSHFHLVPGDTANKTRQQLTETVTVRFATHLEDSACVSASLGGATDGIAGGRPHGCSAGTRTQTRGSLGYSPDLEKHPVDVKDLISDDVRTLTPHTLHSSSNSNSLHLALRSPTLPTMHSNENIANYSEDNYAQNSSCYHWLVAAMGPSLNGYHYLNPATLPMETRHAAEQAPLGPLPPEEYSVVNGPDQHPQAVGYAAPPQAVPYVNENPFINPFQTYTTQGHHFTQHNTPVHSQNQYQETSDNMPQSLSSPDSDSHPPQNPHSSGHHEEKGFECEICGKSFLRKWNRNKHINEVHEGIRPFPCPHCSRQPYKRNDDLKKHIKKKHPSAF</sequence>
<keyword evidence="5" id="KW-0862">Zinc</keyword>
<dbReference type="EMBL" id="JAPEVG010001035">
    <property type="protein sequence ID" value="KAJ8454173.1"/>
    <property type="molecule type" value="Genomic_DNA"/>
</dbReference>
<dbReference type="Gene3D" id="3.30.160.60">
    <property type="entry name" value="Classic Zinc Finger"/>
    <property type="match status" value="2"/>
</dbReference>
<dbReference type="InterPro" id="IPR013087">
    <property type="entry name" value="Znf_C2H2_type"/>
</dbReference>
<dbReference type="Pfam" id="PF00096">
    <property type="entry name" value="zf-C2H2"/>
    <property type="match status" value="1"/>
</dbReference>
<keyword evidence="10" id="KW-1133">Transmembrane helix</keyword>
<evidence type="ECO:0000256" key="9">
    <source>
        <dbReference type="SAM" id="MobiDB-lite"/>
    </source>
</evidence>
<dbReference type="GO" id="GO:0008270">
    <property type="term" value="F:zinc ion binding"/>
    <property type="evidence" value="ECO:0007669"/>
    <property type="project" value="UniProtKB-KW"/>
</dbReference>
<evidence type="ECO:0000256" key="3">
    <source>
        <dbReference type="ARBA" id="ARBA00022737"/>
    </source>
</evidence>
<dbReference type="GO" id="GO:0006357">
    <property type="term" value="P:regulation of transcription by RNA polymerase II"/>
    <property type="evidence" value="ECO:0007669"/>
    <property type="project" value="TreeGrafter"/>
</dbReference>
<dbReference type="GO" id="GO:0000978">
    <property type="term" value="F:RNA polymerase II cis-regulatory region sequence-specific DNA binding"/>
    <property type="evidence" value="ECO:0007669"/>
    <property type="project" value="TreeGrafter"/>
</dbReference>
<protein>
    <recommendedName>
        <fullName evidence="11">C2H2-type domain-containing protein</fullName>
    </recommendedName>
</protein>
<evidence type="ECO:0000256" key="6">
    <source>
        <dbReference type="ARBA" id="ARBA00023125"/>
    </source>
</evidence>
<evidence type="ECO:0000313" key="12">
    <source>
        <dbReference type="EMBL" id="KAJ8454173.1"/>
    </source>
</evidence>
<dbReference type="Proteomes" id="UP001215151">
    <property type="component" value="Unassembled WGS sequence"/>
</dbReference>
<dbReference type="InterPro" id="IPR036236">
    <property type="entry name" value="Znf_C2H2_sf"/>
</dbReference>
<feature type="compositionally biased region" description="Polar residues" evidence="9">
    <location>
        <begin position="389"/>
        <end position="412"/>
    </location>
</feature>